<dbReference type="EMBL" id="MN448296">
    <property type="protein sequence ID" value="QFG75010.1"/>
    <property type="molecule type" value="Genomic_DNA"/>
</dbReference>
<accession>A0A5J6VLQ6</accession>
<reference evidence="1" key="1">
    <citation type="journal article" date="2019" name="Philos. Trans. R. Soc. Lond., B, Biol. Sci.">
        <title>Targeted metagenomic recovery of four divergent viruses reveals shared and distinctive characteristics of giant viruses of marine eukaryotes.</title>
        <authorList>
            <person name="Needham D.M."/>
            <person name="Poirier C."/>
            <person name="Hehenberger E."/>
            <person name="Jimenez V."/>
            <person name="Swalwell J.E."/>
            <person name="Santoro A.E."/>
            <person name="Worden A.Z."/>
        </authorList>
    </citation>
    <scope>NUCLEOTIDE SEQUENCE</scope>
    <source>
        <strain evidence="1">OPacV-421</strain>
    </source>
</reference>
<name>A0A5J6VLQ6_9VIRU</name>
<organism evidence="1">
    <name type="scientific">Megaviridae environmental sample</name>
    <dbReference type="NCBI Taxonomy" id="1737588"/>
    <lineage>
        <taxon>Viruses</taxon>
        <taxon>Varidnaviria</taxon>
        <taxon>Bamfordvirae</taxon>
        <taxon>Nucleocytoviricota</taxon>
        <taxon>Megaviricetes</taxon>
        <taxon>Imitervirales</taxon>
        <taxon>Mimiviridae</taxon>
        <taxon>environmental samples</taxon>
    </lineage>
</organism>
<evidence type="ECO:0000313" key="1">
    <source>
        <dbReference type="EMBL" id="QFG75010.1"/>
    </source>
</evidence>
<sequence>MLTTSRYLPAIHFEHIDQIIEYIYKTQQITQHIFTLLFTNNEEKYKKYVVIKLKTE</sequence>
<protein>
    <submittedName>
        <fullName evidence="1">Uncharacterized protein</fullName>
    </submittedName>
</protein>
<proteinExistence type="predicted"/>